<dbReference type="Proteomes" id="UP000253941">
    <property type="component" value="Unassembled WGS sequence"/>
</dbReference>
<reference evidence="1 2" key="1">
    <citation type="submission" date="2018-07" db="EMBL/GenBank/DDBJ databases">
        <title>Venubactetium sediminum gen. nov., sp. nov., isolated from a marine solar saltern.</title>
        <authorList>
            <person name="Wang S."/>
        </authorList>
    </citation>
    <scope>NUCLEOTIDE SEQUENCE [LARGE SCALE GENOMIC DNA]</scope>
    <source>
        <strain evidence="1 2">WD2A32</strain>
    </source>
</reference>
<sequence>MRLPTPRPGLVIRYGFLWSHEADNGADEAAKDRPCAIIVATQRGNDDDLRVIVAPITHRPPADTTASIEISAGVCRQLGLDGQEHWLRVDELNRFSWPGYDLKPIPGRGTIEYGLLPQGLFEELRTRVIQRQRSRQGRRPIDRD</sequence>
<dbReference type="EMBL" id="QPMH01000010">
    <property type="protein sequence ID" value="RDD61595.1"/>
    <property type="molecule type" value="Genomic_DNA"/>
</dbReference>
<dbReference type="AlphaFoldDB" id="A0A369TB40"/>
<proteinExistence type="predicted"/>
<evidence type="ECO:0008006" key="3">
    <source>
        <dbReference type="Google" id="ProtNLM"/>
    </source>
</evidence>
<keyword evidence="2" id="KW-1185">Reference proteome</keyword>
<organism evidence="1 2">
    <name type="scientific">Ferruginivarius sediminum</name>
    <dbReference type="NCBI Taxonomy" id="2661937"/>
    <lineage>
        <taxon>Bacteria</taxon>
        <taxon>Pseudomonadati</taxon>
        <taxon>Pseudomonadota</taxon>
        <taxon>Alphaproteobacteria</taxon>
        <taxon>Rhodospirillales</taxon>
        <taxon>Rhodospirillaceae</taxon>
        <taxon>Ferruginivarius</taxon>
    </lineage>
</organism>
<comment type="caution">
    <text evidence="1">The sequence shown here is derived from an EMBL/GenBank/DDBJ whole genome shotgun (WGS) entry which is preliminary data.</text>
</comment>
<gene>
    <name evidence="1" type="ORF">DRB17_11710</name>
</gene>
<evidence type="ECO:0000313" key="2">
    <source>
        <dbReference type="Proteomes" id="UP000253941"/>
    </source>
</evidence>
<protein>
    <recommendedName>
        <fullName evidence="3">Growth inhibitor PemK</fullName>
    </recommendedName>
</protein>
<accession>A0A369TB40</accession>
<name>A0A369TB40_9PROT</name>
<evidence type="ECO:0000313" key="1">
    <source>
        <dbReference type="EMBL" id="RDD61595.1"/>
    </source>
</evidence>